<feature type="transmembrane region" description="Helical" evidence="1">
    <location>
        <begin position="56"/>
        <end position="79"/>
    </location>
</feature>
<name>A0A1X7N0T8_9MICO</name>
<keyword evidence="1" id="KW-0472">Membrane</keyword>
<dbReference type="EMBL" id="FXBM01000001">
    <property type="protein sequence ID" value="SMH30850.1"/>
    <property type="molecule type" value="Genomic_DNA"/>
</dbReference>
<keyword evidence="1" id="KW-0812">Transmembrane</keyword>
<organism evidence="2 3">
    <name type="scientific">Rathayibacter oskolensis</name>
    <dbReference type="NCBI Taxonomy" id="1891671"/>
    <lineage>
        <taxon>Bacteria</taxon>
        <taxon>Bacillati</taxon>
        <taxon>Actinomycetota</taxon>
        <taxon>Actinomycetes</taxon>
        <taxon>Micrococcales</taxon>
        <taxon>Microbacteriaceae</taxon>
        <taxon>Rathayibacter</taxon>
    </lineage>
</organism>
<gene>
    <name evidence="2" type="ORF">SAMN06295885_0496</name>
</gene>
<feature type="transmembrane region" description="Helical" evidence="1">
    <location>
        <begin position="86"/>
        <end position="109"/>
    </location>
</feature>
<feature type="transmembrane region" description="Helical" evidence="1">
    <location>
        <begin position="12"/>
        <end position="44"/>
    </location>
</feature>
<reference evidence="3" key="1">
    <citation type="submission" date="2017-04" db="EMBL/GenBank/DDBJ databases">
        <authorList>
            <person name="Varghese N."/>
            <person name="Submissions S."/>
        </authorList>
    </citation>
    <scope>NUCLEOTIDE SEQUENCE [LARGE SCALE GENOMIC DNA]</scope>
    <source>
        <strain evidence="3">VKM Ac-2121</strain>
    </source>
</reference>
<sequence length="170" mass="17352">MTTPGSGEQGRAAGLGYGIALAAFASFLYLALVVCAFGVLSLLLDQDVVPERDAGPLLGPVSVAVCVLAVLLAMITLAARPRVTRVLAPALATGVIAYLLFLVAGGALYGLGRGEPGAILGYALDHAATAFAVATGVLAAVVQAVFLLLLARRDAGGQRPHWGWEGDERE</sequence>
<dbReference type="OrthoDB" id="5124736at2"/>
<keyword evidence="1" id="KW-1133">Transmembrane helix</keyword>
<keyword evidence="3" id="KW-1185">Reference proteome</keyword>
<feature type="transmembrane region" description="Helical" evidence="1">
    <location>
        <begin position="129"/>
        <end position="151"/>
    </location>
</feature>
<dbReference type="Pfam" id="PF19616">
    <property type="entry name" value="DUF6121"/>
    <property type="match status" value="1"/>
</dbReference>
<accession>A0A1X7N0T8</accession>
<dbReference type="STRING" id="1891671.SAMN06295885_0496"/>
<proteinExistence type="predicted"/>
<dbReference type="AlphaFoldDB" id="A0A1X7N0T8"/>
<dbReference type="RefSeq" id="WP_085475013.1">
    <property type="nucleotide sequence ID" value="NZ_FXBM01000001.1"/>
</dbReference>
<evidence type="ECO:0000256" key="1">
    <source>
        <dbReference type="SAM" id="Phobius"/>
    </source>
</evidence>
<dbReference type="Proteomes" id="UP000193711">
    <property type="component" value="Unassembled WGS sequence"/>
</dbReference>
<evidence type="ECO:0000313" key="2">
    <source>
        <dbReference type="EMBL" id="SMH30850.1"/>
    </source>
</evidence>
<evidence type="ECO:0000313" key="3">
    <source>
        <dbReference type="Proteomes" id="UP000193711"/>
    </source>
</evidence>
<dbReference type="InterPro" id="IPR046124">
    <property type="entry name" value="DUF6121"/>
</dbReference>
<protein>
    <submittedName>
        <fullName evidence="2">Uncharacterized protein</fullName>
    </submittedName>
</protein>